<gene>
    <name evidence="2" type="ORF">NE663_00905</name>
</gene>
<dbReference type="PANTHER" id="PTHR43135">
    <property type="entry name" value="ALPHA-D-RIBOSE 1-METHYLPHOSPHONATE 5-TRIPHOSPHATE DIPHOSPHATASE"/>
    <property type="match status" value="1"/>
</dbReference>
<name>A0ABT1SHX0_9FIRM</name>
<dbReference type="PANTHER" id="PTHR43135:SF3">
    <property type="entry name" value="ALPHA-D-RIBOSE 1-METHYLPHOSPHONATE 5-TRIPHOSPHATE DIPHOSPHATASE"/>
    <property type="match status" value="1"/>
</dbReference>
<sequence length="425" mass="46120">MKYAWINGIILDGTKDMEPVRGKIVLTEGSWIKDIIADEQVPQGYEIIDLKGQYLMPGLINLHVHLPAGGKPKKKESDPIKLVKWVSSNALFRYAAKRLCAANARKQLMSGVTTIRTMGGILDFDSAVREMSEHGKELPRILASNMAVSVPGGHMAGSLAYEAKSVEEVIADVRAIIKTHPNVVKLMITGGVLDAKEKGEPGALKMPSEFVKAACEEAHRHGLPVAAHVESPQGVKAALENGVDTIEHGAEIDEACIELFLSNKAAHVATLSPALPFALFDRSISHVSQTAQYNGKIVFEGIIACAKACLKAGIPVGLGTDTGCPYVTHYDMWRELHYFHKYCDVSNRFALHSATQVNARIAGIGDLTGVIMAGKAADLIVTKENPLEDLSALRSISMVCTRGKLIKAPKVKKIKQVEEQLDRYL</sequence>
<dbReference type="InterPro" id="IPR006680">
    <property type="entry name" value="Amidohydro-rel"/>
</dbReference>
<dbReference type="CDD" id="cd01299">
    <property type="entry name" value="Met_dep_hydrolase_A"/>
    <property type="match status" value="1"/>
</dbReference>
<accession>A0ABT1SHX0</accession>
<dbReference type="Gene3D" id="2.30.40.10">
    <property type="entry name" value="Urease, subunit C, domain 1"/>
    <property type="match status" value="1"/>
</dbReference>
<feature type="domain" description="Amidohydrolase-related" evidence="1">
    <location>
        <begin position="54"/>
        <end position="405"/>
    </location>
</feature>
<dbReference type="Proteomes" id="UP001524435">
    <property type="component" value="Unassembled WGS sequence"/>
</dbReference>
<dbReference type="InterPro" id="IPR011059">
    <property type="entry name" value="Metal-dep_hydrolase_composite"/>
</dbReference>
<dbReference type="Pfam" id="PF01979">
    <property type="entry name" value="Amidohydro_1"/>
    <property type="match status" value="1"/>
</dbReference>
<dbReference type="SUPFAM" id="SSF51556">
    <property type="entry name" value="Metallo-dependent hydrolases"/>
    <property type="match status" value="1"/>
</dbReference>
<comment type="caution">
    <text evidence="2">The sequence shown here is derived from an EMBL/GenBank/DDBJ whole genome shotgun (WGS) entry which is preliminary data.</text>
</comment>
<protein>
    <submittedName>
        <fullName evidence="2">Amidohydrolase family protein</fullName>
    </submittedName>
</protein>
<organism evidence="2 3">
    <name type="scientific">Massilicoli timonensis</name>
    <dbReference type="NCBI Taxonomy" id="2015901"/>
    <lineage>
        <taxon>Bacteria</taxon>
        <taxon>Bacillati</taxon>
        <taxon>Bacillota</taxon>
        <taxon>Erysipelotrichia</taxon>
        <taxon>Erysipelotrichales</taxon>
        <taxon>Erysipelotrichaceae</taxon>
        <taxon>Massilicoli</taxon>
    </lineage>
</organism>
<reference evidence="2 3" key="1">
    <citation type="submission" date="2022-06" db="EMBL/GenBank/DDBJ databases">
        <title>Isolation of gut microbiota from human fecal samples.</title>
        <authorList>
            <person name="Pamer E.G."/>
            <person name="Barat B."/>
            <person name="Waligurski E."/>
            <person name="Medina S."/>
            <person name="Paddock L."/>
            <person name="Mostad J."/>
        </authorList>
    </citation>
    <scope>NUCLEOTIDE SEQUENCE [LARGE SCALE GENOMIC DNA]</scope>
    <source>
        <strain evidence="2 3">DFI.6.1</strain>
    </source>
</reference>
<dbReference type="SUPFAM" id="SSF51338">
    <property type="entry name" value="Composite domain of metallo-dependent hydrolases"/>
    <property type="match status" value="2"/>
</dbReference>
<evidence type="ECO:0000313" key="2">
    <source>
        <dbReference type="EMBL" id="MCQ5120816.1"/>
    </source>
</evidence>
<evidence type="ECO:0000313" key="3">
    <source>
        <dbReference type="Proteomes" id="UP001524435"/>
    </source>
</evidence>
<proteinExistence type="predicted"/>
<dbReference type="InterPro" id="IPR032466">
    <property type="entry name" value="Metal_Hydrolase"/>
</dbReference>
<dbReference type="RefSeq" id="WP_178200150.1">
    <property type="nucleotide sequence ID" value="NZ_CALVCM010000017.1"/>
</dbReference>
<dbReference type="InterPro" id="IPR051781">
    <property type="entry name" value="Metallo-dep_Hydrolase"/>
</dbReference>
<evidence type="ECO:0000259" key="1">
    <source>
        <dbReference type="Pfam" id="PF01979"/>
    </source>
</evidence>
<dbReference type="EMBL" id="JANGCH010000001">
    <property type="protein sequence ID" value="MCQ5120816.1"/>
    <property type="molecule type" value="Genomic_DNA"/>
</dbReference>
<dbReference type="Gene3D" id="3.20.20.140">
    <property type="entry name" value="Metal-dependent hydrolases"/>
    <property type="match status" value="1"/>
</dbReference>
<keyword evidence="3" id="KW-1185">Reference proteome</keyword>
<dbReference type="InterPro" id="IPR057744">
    <property type="entry name" value="OTAase-like"/>
</dbReference>